<sequence length="222" mass="25323">MMATDQSESTFEGKWQRQTYEEAFKRLGIPIEVITMPAQRGTVMVDSGAVDGQFLRVFAYADSHPEQVRVEEPIYDVVFGLWVSKPELSLQRLADLEATNWSGIYRRGVELCQRSLSPLVPAERLSTISTEEIGVRMLLAGRVDFYCDLDVSINNALYGAEFKNVTSIRPLLTFGNPIPLYPYLNKRHAELGTRLAVVLRQMKAEGLLERIRQQVREELKRQ</sequence>
<proteinExistence type="predicted"/>
<keyword evidence="2" id="KW-1185">Reference proteome</keyword>
<dbReference type="OrthoDB" id="8255022at2"/>
<gene>
    <name evidence="1" type="ORF">E4K66_13320</name>
</gene>
<comment type="caution">
    <text evidence="1">The sequence shown here is derived from an EMBL/GenBank/DDBJ whole genome shotgun (WGS) entry which is preliminary data.</text>
</comment>
<protein>
    <recommendedName>
        <fullName evidence="3">Solute-binding protein family 3/N-terminal domain-containing protein</fullName>
    </recommendedName>
</protein>
<dbReference type="Gene3D" id="3.40.190.10">
    <property type="entry name" value="Periplasmic binding protein-like II"/>
    <property type="match status" value="2"/>
</dbReference>
<accession>A0A4Y9LBQ2</accession>
<dbReference type="Proteomes" id="UP000298225">
    <property type="component" value="Unassembled WGS sequence"/>
</dbReference>
<dbReference type="RefSeq" id="WP_135169249.1">
    <property type="nucleotide sequence ID" value="NZ_SPQU01000005.1"/>
</dbReference>
<reference evidence="1 2" key="1">
    <citation type="submission" date="2019-03" db="EMBL/GenBank/DDBJ databases">
        <title>Bradyrhizobium strains diversity isolated from Chamaecrista fasciculata.</title>
        <authorList>
            <person name="Urquiaga M.C.O."/>
            <person name="Hungria M."/>
            <person name="Delamuta J.R.M."/>
        </authorList>
    </citation>
    <scope>NUCLEOTIDE SEQUENCE [LARGE SCALE GENOMIC DNA]</scope>
    <source>
        <strain evidence="1 2">CNPSo 3424</strain>
    </source>
</reference>
<organism evidence="1 2">
    <name type="scientific">Bradyrhizobium frederickii</name>
    <dbReference type="NCBI Taxonomy" id="2560054"/>
    <lineage>
        <taxon>Bacteria</taxon>
        <taxon>Pseudomonadati</taxon>
        <taxon>Pseudomonadota</taxon>
        <taxon>Alphaproteobacteria</taxon>
        <taxon>Hyphomicrobiales</taxon>
        <taxon>Nitrobacteraceae</taxon>
        <taxon>Bradyrhizobium</taxon>
    </lineage>
</organism>
<dbReference type="SUPFAM" id="SSF53850">
    <property type="entry name" value="Periplasmic binding protein-like II"/>
    <property type="match status" value="1"/>
</dbReference>
<name>A0A4Y9LBQ2_9BRAD</name>
<dbReference type="AlphaFoldDB" id="A0A4Y9LBQ2"/>
<evidence type="ECO:0008006" key="3">
    <source>
        <dbReference type="Google" id="ProtNLM"/>
    </source>
</evidence>
<evidence type="ECO:0000313" key="1">
    <source>
        <dbReference type="EMBL" id="TFV39383.1"/>
    </source>
</evidence>
<evidence type="ECO:0000313" key="2">
    <source>
        <dbReference type="Proteomes" id="UP000298225"/>
    </source>
</evidence>
<dbReference type="EMBL" id="SPQU01000005">
    <property type="protein sequence ID" value="TFV39383.1"/>
    <property type="molecule type" value="Genomic_DNA"/>
</dbReference>